<accession>A0A261ERW0</accession>
<sequence>MPGWGWAVLVVFMIMAVVLGLIHAFRRFRHFGFMGAALGNAMGKRFDRMASASAPKRTSEPPLFTQPLDVAQQRYERAYAKKLERQDRAHARHRATWLQWLDFNK</sequence>
<gene>
    <name evidence="2" type="ORF">PSSU_1424</name>
</gene>
<proteinExistence type="predicted"/>
<organism evidence="2 3">
    <name type="scientific">Pseudoscardovia suis</name>
    <dbReference type="NCBI Taxonomy" id="987063"/>
    <lineage>
        <taxon>Bacteria</taxon>
        <taxon>Bacillati</taxon>
        <taxon>Actinomycetota</taxon>
        <taxon>Actinomycetes</taxon>
        <taxon>Bifidobacteriales</taxon>
        <taxon>Bifidobacteriaceae</taxon>
        <taxon>Pseudoscardovia</taxon>
    </lineage>
</organism>
<keyword evidence="1" id="KW-1133">Transmembrane helix</keyword>
<evidence type="ECO:0000313" key="3">
    <source>
        <dbReference type="Proteomes" id="UP000216454"/>
    </source>
</evidence>
<evidence type="ECO:0000313" key="2">
    <source>
        <dbReference type="EMBL" id="OZG49600.1"/>
    </source>
</evidence>
<name>A0A261ERW0_9BIFI</name>
<comment type="caution">
    <text evidence="2">The sequence shown here is derived from an EMBL/GenBank/DDBJ whole genome shotgun (WGS) entry which is preliminary data.</text>
</comment>
<dbReference type="OrthoDB" id="3243284at2"/>
<keyword evidence="3" id="KW-1185">Reference proteome</keyword>
<dbReference type="RefSeq" id="WP_094691727.1">
    <property type="nucleotide sequence ID" value="NZ_MWWQ01000014.1"/>
</dbReference>
<dbReference type="Proteomes" id="UP000216454">
    <property type="component" value="Unassembled WGS sequence"/>
</dbReference>
<feature type="transmembrane region" description="Helical" evidence="1">
    <location>
        <begin position="6"/>
        <end position="25"/>
    </location>
</feature>
<dbReference type="AlphaFoldDB" id="A0A261ERW0"/>
<evidence type="ECO:0000256" key="1">
    <source>
        <dbReference type="SAM" id="Phobius"/>
    </source>
</evidence>
<dbReference type="EMBL" id="MWWQ01000014">
    <property type="protein sequence ID" value="OZG49600.1"/>
    <property type="molecule type" value="Genomic_DNA"/>
</dbReference>
<keyword evidence="1" id="KW-0472">Membrane</keyword>
<protein>
    <submittedName>
        <fullName evidence="2">Uncharacterized protein</fullName>
    </submittedName>
</protein>
<reference evidence="2 3" key="1">
    <citation type="journal article" date="2017" name="BMC Genomics">
        <title>Comparative genomic and phylogenomic analyses of the Bifidobacteriaceae family.</title>
        <authorList>
            <person name="Lugli G.A."/>
            <person name="Milani C."/>
            <person name="Turroni F."/>
            <person name="Duranti S."/>
            <person name="Mancabelli L."/>
            <person name="Mangifesta M."/>
            <person name="Ferrario C."/>
            <person name="Modesto M."/>
            <person name="Mattarelli P."/>
            <person name="Jiri K."/>
            <person name="van Sinderen D."/>
            <person name="Ventura M."/>
        </authorList>
    </citation>
    <scope>NUCLEOTIDE SEQUENCE [LARGE SCALE GENOMIC DNA]</scope>
    <source>
        <strain evidence="2 3">DSM 24744</strain>
    </source>
</reference>
<keyword evidence="1" id="KW-0812">Transmembrane</keyword>